<evidence type="ECO:0000256" key="8">
    <source>
        <dbReference type="SAM" id="MobiDB-lite"/>
    </source>
</evidence>
<evidence type="ECO:0000256" key="9">
    <source>
        <dbReference type="SAM" id="Phobius"/>
    </source>
</evidence>
<evidence type="ECO:0000256" key="5">
    <source>
        <dbReference type="ARBA" id="ARBA00022989"/>
    </source>
</evidence>
<feature type="region of interest" description="Disordered" evidence="8">
    <location>
        <begin position="412"/>
        <end position="448"/>
    </location>
</feature>
<comment type="caution">
    <text evidence="11">The sequence shown here is derived from an EMBL/GenBank/DDBJ whole genome shotgun (WGS) entry which is preliminary data.</text>
</comment>
<dbReference type="Proteomes" id="UP001165269">
    <property type="component" value="Unassembled WGS sequence"/>
</dbReference>
<evidence type="ECO:0000313" key="11">
    <source>
        <dbReference type="EMBL" id="MCI3273867.1"/>
    </source>
</evidence>
<feature type="transmembrane region" description="Helical" evidence="9">
    <location>
        <begin position="346"/>
        <end position="364"/>
    </location>
</feature>
<evidence type="ECO:0000313" key="12">
    <source>
        <dbReference type="Proteomes" id="UP001165269"/>
    </source>
</evidence>
<feature type="transmembrane region" description="Helical" evidence="9">
    <location>
        <begin position="285"/>
        <end position="307"/>
    </location>
</feature>
<feature type="domain" description="Cation/H+ exchanger transmembrane" evidence="10">
    <location>
        <begin position="18"/>
        <end position="398"/>
    </location>
</feature>
<feature type="transmembrane region" description="Helical" evidence="9">
    <location>
        <begin position="313"/>
        <end position="334"/>
    </location>
</feature>
<proteinExistence type="predicted"/>
<comment type="subcellular location">
    <subcellularLocation>
        <location evidence="1">Cell membrane</location>
        <topology evidence="1">Multi-pass membrane protein</topology>
    </subcellularLocation>
</comment>
<accession>A0ABS9Y9G5</accession>
<keyword evidence="3" id="KW-0050">Antiport</keyword>
<feature type="transmembrane region" description="Helical" evidence="9">
    <location>
        <begin position="58"/>
        <end position="74"/>
    </location>
</feature>
<evidence type="ECO:0000256" key="7">
    <source>
        <dbReference type="ARBA" id="ARBA00023136"/>
    </source>
</evidence>
<dbReference type="PANTHER" id="PTHR32507:SF8">
    <property type="entry name" value="CNH1P"/>
    <property type="match status" value="1"/>
</dbReference>
<keyword evidence="6" id="KW-0406">Ion transport</keyword>
<name>A0ABS9Y9G5_9ACTN</name>
<evidence type="ECO:0000256" key="1">
    <source>
        <dbReference type="ARBA" id="ARBA00004651"/>
    </source>
</evidence>
<keyword evidence="7 9" id="KW-0472">Membrane</keyword>
<keyword evidence="4 9" id="KW-0812">Transmembrane</keyword>
<keyword evidence="2" id="KW-0813">Transport</keyword>
<dbReference type="RefSeq" id="WP_242767102.1">
    <property type="nucleotide sequence ID" value="NZ_JALDAY010000006.1"/>
</dbReference>
<feature type="transmembrane region" description="Helical" evidence="9">
    <location>
        <begin position="94"/>
        <end position="114"/>
    </location>
</feature>
<dbReference type="Pfam" id="PF00999">
    <property type="entry name" value="Na_H_Exchanger"/>
    <property type="match status" value="1"/>
</dbReference>
<sequence>MSAHAWAGLAVAGVTAAYALGSHRLARTPLTSAIVFVGAGVLIGPAVLGLVDIGHDTALITALLEAALVLVLFTDAMAVRLRDLTTGGFLPGRLLGIGLPLSLAAGWLLAWPLLPGLTLWELALVGAVLAPTDAALGKTAISDPQVPALVRQGLNVESGLNDGMVLPFFVLFLAAIPGTSYAHEGVAGVFWRALLLSTALGLLIGDVCGRLLRAARGRGWVAREWGQVYVLAVAAGSYEAGVVTRGSGFIAAWVAGFAFGHALRRLPAPAGPEDPQRTADFAENLGGLLASISLMIFGAVLLGPTLQDLSGSVIGYGVLSLTVVRLVPVALALLGSGLRVPTVAYLGWFGPRGLASIVLALLVVEERVPGTEQIGRVVAVTVALSVVLHGVSAIPLAERYGAWYRGASASEGAALREGTPAPEAPARSRLGRLDRPVPRMPGPRSSGG</sequence>
<evidence type="ECO:0000256" key="4">
    <source>
        <dbReference type="ARBA" id="ARBA00022692"/>
    </source>
</evidence>
<feature type="transmembrane region" description="Helical" evidence="9">
    <location>
        <begin position="189"/>
        <end position="208"/>
    </location>
</feature>
<evidence type="ECO:0000259" key="10">
    <source>
        <dbReference type="Pfam" id="PF00999"/>
    </source>
</evidence>
<evidence type="ECO:0000256" key="3">
    <source>
        <dbReference type="ARBA" id="ARBA00022449"/>
    </source>
</evidence>
<feature type="transmembrane region" description="Helical" evidence="9">
    <location>
        <begin position="376"/>
        <end position="397"/>
    </location>
</feature>
<organism evidence="11 12">
    <name type="scientific">Streptomyces cylindrosporus</name>
    <dbReference type="NCBI Taxonomy" id="2927583"/>
    <lineage>
        <taxon>Bacteria</taxon>
        <taxon>Bacillati</taxon>
        <taxon>Actinomycetota</taxon>
        <taxon>Actinomycetes</taxon>
        <taxon>Kitasatosporales</taxon>
        <taxon>Streptomycetaceae</taxon>
        <taxon>Streptomyces</taxon>
    </lineage>
</organism>
<dbReference type="InterPro" id="IPR006153">
    <property type="entry name" value="Cation/H_exchanger_TM"/>
</dbReference>
<protein>
    <submittedName>
        <fullName evidence="11">Cation:proton antiporter</fullName>
    </submittedName>
</protein>
<feature type="transmembrane region" description="Helical" evidence="9">
    <location>
        <begin position="29"/>
        <end position="51"/>
    </location>
</feature>
<evidence type="ECO:0000256" key="6">
    <source>
        <dbReference type="ARBA" id="ARBA00023065"/>
    </source>
</evidence>
<reference evidence="11" key="1">
    <citation type="submission" date="2022-03" db="EMBL/GenBank/DDBJ databases">
        <title>Streptomyces 7R015 and 7R016 isolated from Barleria lupulina in Thailand.</title>
        <authorList>
            <person name="Kanchanasin P."/>
            <person name="Phongsopitanun W."/>
            <person name="Tanasupawat S."/>
        </authorList>
    </citation>
    <scope>NUCLEOTIDE SEQUENCE</scope>
    <source>
        <strain evidence="11">7R015</strain>
    </source>
</reference>
<keyword evidence="5 9" id="KW-1133">Transmembrane helix</keyword>
<keyword evidence="12" id="KW-1185">Reference proteome</keyword>
<dbReference type="EMBL" id="JALDAY010000006">
    <property type="protein sequence ID" value="MCI3273867.1"/>
    <property type="molecule type" value="Genomic_DNA"/>
</dbReference>
<evidence type="ECO:0000256" key="2">
    <source>
        <dbReference type="ARBA" id="ARBA00022448"/>
    </source>
</evidence>
<gene>
    <name evidence="11" type="ORF">MQP27_22505</name>
</gene>
<dbReference type="PANTHER" id="PTHR32507">
    <property type="entry name" value="NA(+)/H(+) ANTIPORTER 1"/>
    <property type="match status" value="1"/>
</dbReference>
<feature type="transmembrane region" description="Helical" evidence="9">
    <location>
        <begin position="164"/>
        <end position="183"/>
    </location>
</feature>